<comment type="caution">
    <text evidence="1">The sequence shown here is derived from an EMBL/GenBank/DDBJ whole genome shotgun (WGS) entry which is preliminary data.</text>
</comment>
<protein>
    <submittedName>
        <fullName evidence="1">Uncharacterized protein</fullName>
    </submittedName>
</protein>
<reference evidence="1 2" key="1">
    <citation type="journal article" date="2016" name="Nat. Commun.">
        <title>Thousands of microbial genomes shed light on interconnected biogeochemical processes in an aquifer system.</title>
        <authorList>
            <person name="Anantharaman K."/>
            <person name="Brown C.T."/>
            <person name="Hug L.A."/>
            <person name="Sharon I."/>
            <person name="Castelle C.J."/>
            <person name="Probst A.J."/>
            <person name="Thomas B.C."/>
            <person name="Singh A."/>
            <person name="Wilkins M.J."/>
            <person name="Karaoz U."/>
            <person name="Brodie E.L."/>
            <person name="Williams K.H."/>
            <person name="Hubbard S.S."/>
            <person name="Banfield J.F."/>
        </authorList>
    </citation>
    <scope>NUCLEOTIDE SEQUENCE [LARGE SCALE GENOMIC DNA]</scope>
</reference>
<dbReference type="EMBL" id="MHCA01000024">
    <property type="protein sequence ID" value="OGY12216.1"/>
    <property type="molecule type" value="Genomic_DNA"/>
</dbReference>
<name>A0A1G1VA02_9BACT</name>
<dbReference type="STRING" id="1797517.A3F61_00445"/>
<gene>
    <name evidence="1" type="ORF">A3F61_00445</name>
</gene>
<proteinExistence type="predicted"/>
<evidence type="ECO:0000313" key="2">
    <source>
        <dbReference type="Proteomes" id="UP000178272"/>
    </source>
</evidence>
<dbReference type="AlphaFoldDB" id="A0A1G1VA02"/>
<evidence type="ECO:0000313" key="1">
    <source>
        <dbReference type="EMBL" id="OGY12216.1"/>
    </source>
</evidence>
<accession>A0A1G1VA02</accession>
<organism evidence="1 2">
    <name type="scientific">Candidatus Blackburnbacteria bacterium RIFCSPHIGHO2_12_FULL_41_13b</name>
    <dbReference type="NCBI Taxonomy" id="1797517"/>
    <lineage>
        <taxon>Bacteria</taxon>
        <taxon>Candidatus Blackburniibacteriota</taxon>
    </lineage>
</organism>
<sequence>MLNTETLLIFNRGSVIAWGGVNLERDLGGQNLTTAAEYFEYAPDLLMTFPRELLRKGKIWREIAP</sequence>
<dbReference type="Proteomes" id="UP000178272">
    <property type="component" value="Unassembled WGS sequence"/>
</dbReference>